<evidence type="ECO:0000259" key="14">
    <source>
        <dbReference type="PROSITE" id="PS50109"/>
    </source>
</evidence>
<dbReference type="GO" id="GO:0000155">
    <property type="term" value="F:phosphorelay sensor kinase activity"/>
    <property type="evidence" value="ECO:0007669"/>
    <property type="project" value="InterPro"/>
</dbReference>
<keyword evidence="6 13" id="KW-0812">Transmembrane</keyword>
<proteinExistence type="predicted"/>
<dbReference type="PANTHER" id="PTHR45436">
    <property type="entry name" value="SENSOR HISTIDINE KINASE YKOH"/>
    <property type="match status" value="1"/>
</dbReference>
<dbReference type="EMBL" id="DRLF01000188">
    <property type="protein sequence ID" value="HEC06243.1"/>
    <property type="molecule type" value="Genomic_DNA"/>
</dbReference>
<evidence type="ECO:0000256" key="13">
    <source>
        <dbReference type="SAM" id="Phobius"/>
    </source>
</evidence>
<evidence type="ECO:0000256" key="4">
    <source>
        <dbReference type="ARBA" id="ARBA00022553"/>
    </source>
</evidence>
<evidence type="ECO:0000256" key="3">
    <source>
        <dbReference type="ARBA" id="ARBA00012438"/>
    </source>
</evidence>
<evidence type="ECO:0000256" key="10">
    <source>
        <dbReference type="ARBA" id="ARBA00022989"/>
    </source>
</evidence>
<dbReference type="CDD" id="cd00075">
    <property type="entry name" value="HATPase"/>
    <property type="match status" value="1"/>
</dbReference>
<feature type="domain" description="HAMP" evidence="15">
    <location>
        <begin position="205"/>
        <end position="257"/>
    </location>
</feature>
<dbReference type="PANTHER" id="PTHR45436:SF14">
    <property type="entry name" value="SENSOR PROTEIN QSEC"/>
    <property type="match status" value="1"/>
</dbReference>
<evidence type="ECO:0000313" key="16">
    <source>
        <dbReference type="EMBL" id="HEC06243.1"/>
    </source>
</evidence>
<dbReference type="AlphaFoldDB" id="A0A831W7X7"/>
<dbReference type="GO" id="GO:0005886">
    <property type="term" value="C:plasma membrane"/>
    <property type="evidence" value="ECO:0007669"/>
    <property type="project" value="TreeGrafter"/>
</dbReference>
<keyword evidence="9" id="KW-0067">ATP-binding</keyword>
<dbReference type="Pfam" id="PF02518">
    <property type="entry name" value="HATPase_c"/>
    <property type="match status" value="1"/>
</dbReference>
<dbReference type="PRINTS" id="PR00344">
    <property type="entry name" value="BCTRLSENSOR"/>
</dbReference>
<comment type="subcellular location">
    <subcellularLocation>
        <location evidence="2">Membrane</location>
        <topology evidence="2">Multi-pass membrane protein</topology>
    </subcellularLocation>
</comment>
<dbReference type="InterPro" id="IPR050428">
    <property type="entry name" value="TCS_sensor_his_kinase"/>
</dbReference>
<evidence type="ECO:0000259" key="15">
    <source>
        <dbReference type="PROSITE" id="PS50885"/>
    </source>
</evidence>
<keyword evidence="4" id="KW-0597">Phosphoprotein</keyword>
<keyword evidence="10 13" id="KW-1133">Transmembrane helix</keyword>
<evidence type="ECO:0000256" key="7">
    <source>
        <dbReference type="ARBA" id="ARBA00022741"/>
    </source>
</evidence>
<evidence type="ECO:0000256" key="11">
    <source>
        <dbReference type="ARBA" id="ARBA00023012"/>
    </source>
</evidence>
<dbReference type="InterPro" id="IPR004358">
    <property type="entry name" value="Sig_transdc_His_kin-like_C"/>
</dbReference>
<keyword evidence="8" id="KW-0418">Kinase</keyword>
<sequence length="481" mass="53501">MTERKKRFRSLSIRLLMILTAAMLLALVVNILSILDYVDDEAEEVLDARLLLTAKNLLRQSERFVREGNLNEAWLTLETIRGLENTWLKEFAMMEGGLFGTEVDSPGNEEIRAYVWFASADGLVKIGQPMPGYGAGKGAGLQTLRYDSHEWRVAAVQNKTAEHFLYVAQRDDLRTYLVHEIGGKLLQKELLSIPVIVLVLWLGIRRGLRPLSRLNAQIARRKPGNLQPVSVENIPGEIAPLVESINRLLKRLQSSLESERSFTANAAHELRNPLAVVRNVARILTRTDSMEEVHVSGRILDKSAERMGELLSQLLHLARLDALTQADLQEPVVLRTLLEDVVAELVPEADAQGIQLAYSCSEEAVLQADRELMSLLVHNLLGNAIKYGHQHAEISVSRDDGALRLEVLDDGPGVSDSELPHLFERFYRGTVAKQQAQGNGLGLSIVKRIVELHGFRISAGRRTEGGLRVSLLIPEGSWAPA</sequence>
<protein>
    <recommendedName>
        <fullName evidence="3">histidine kinase</fullName>
        <ecNumber evidence="3">2.7.13.3</ecNumber>
    </recommendedName>
</protein>
<evidence type="ECO:0000256" key="2">
    <source>
        <dbReference type="ARBA" id="ARBA00004141"/>
    </source>
</evidence>
<dbReference type="InterPro" id="IPR003661">
    <property type="entry name" value="HisK_dim/P_dom"/>
</dbReference>
<dbReference type="Gene3D" id="3.30.565.10">
    <property type="entry name" value="Histidine kinase-like ATPase, C-terminal domain"/>
    <property type="match status" value="1"/>
</dbReference>
<evidence type="ECO:0000256" key="1">
    <source>
        <dbReference type="ARBA" id="ARBA00000085"/>
    </source>
</evidence>
<dbReference type="Gene3D" id="1.10.287.130">
    <property type="match status" value="1"/>
</dbReference>
<dbReference type="PROSITE" id="PS50885">
    <property type="entry name" value="HAMP"/>
    <property type="match status" value="1"/>
</dbReference>
<evidence type="ECO:0000256" key="8">
    <source>
        <dbReference type="ARBA" id="ARBA00022777"/>
    </source>
</evidence>
<dbReference type="CDD" id="cd00082">
    <property type="entry name" value="HisKA"/>
    <property type="match status" value="1"/>
</dbReference>
<keyword evidence="5" id="KW-0808">Transferase</keyword>
<feature type="domain" description="Histidine kinase" evidence="14">
    <location>
        <begin position="265"/>
        <end position="477"/>
    </location>
</feature>
<dbReference type="GO" id="GO:0005524">
    <property type="term" value="F:ATP binding"/>
    <property type="evidence" value="ECO:0007669"/>
    <property type="project" value="UniProtKB-KW"/>
</dbReference>
<name>A0A831W7X7_9GAMM</name>
<dbReference type="InterPro" id="IPR003594">
    <property type="entry name" value="HATPase_dom"/>
</dbReference>
<evidence type="ECO:0000256" key="12">
    <source>
        <dbReference type="ARBA" id="ARBA00023136"/>
    </source>
</evidence>
<keyword evidence="11" id="KW-0902">Two-component regulatory system</keyword>
<dbReference type="InterPro" id="IPR036097">
    <property type="entry name" value="HisK_dim/P_sf"/>
</dbReference>
<comment type="caution">
    <text evidence="16">The sequence shown here is derived from an EMBL/GenBank/DDBJ whole genome shotgun (WGS) entry which is preliminary data.</text>
</comment>
<dbReference type="EC" id="2.7.13.3" evidence="3"/>
<dbReference type="PROSITE" id="PS50109">
    <property type="entry name" value="HIS_KIN"/>
    <property type="match status" value="1"/>
</dbReference>
<dbReference type="SMART" id="SM00388">
    <property type="entry name" value="HisKA"/>
    <property type="match status" value="1"/>
</dbReference>
<dbReference type="Proteomes" id="UP000886339">
    <property type="component" value="Unassembled WGS sequence"/>
</dbReference>
<feature type="transmembrane region" description="Helical" evidence="13">
    <location>
        <begin position="12"/>
        <end position="35"/>
    </location>
</feature>
<dbReference type="SMART" id="SM00387">
    <property type="entry name" value="HATPase_c"/>
    <property type="match status" value="1"/>
</dbReference>
<evidence type="ECO:0000256" key="6">
    <source>
        <dbReference type="ARBA" id="ARBA00022692"/>
    </source>
</evidence>
<comment type="catalytic activity">
    <reaction evidence="1">
        <text>ATP + protein L-histidine = ADP + protein N-phospho-L-histidine.</text>
        <dbReference type="EC" id="2.7.13.3"/>
    </reaction>
</comment>
<organism evidence="16">
    <name type="scientific">Thiolapillus brandeum</name>
    <dbReference type="NCBI Taxonomy" id="1076588"/>
    <lineage>
        <taxon>Bacteria</taxon>
        <taxon>Pseudomonadati</taxon>
        <taxon>Pseudomonadota</taxon>
        <taxon>Gammaproteobacteria</taxon>
        <taxon>Chromatiales</taxon>
        <taxon>Sedimenticolaceae</taxon>
        <taxon>Thiolapillus</taxon>
    </lineage>
</organism>
<evidence type="ECO:0000256" key="9">
    <source>
        <dbReference type="ARBA" id="ARBA00022840"/>
    </source>
</evidence>
<dbReference type="SUPFAM" id="SSF55874">
    <property type="entry name" value="ATPase domain of HSP90 chaperone/DNA topoisomerase II/histidine kinase"/>
    <property type="match status" value="1"/>
</dbReference>
<keyword evidence="7" id="KW-0547">Nucleotide-binding</keyword>
<dbReference type="SUPFAM" id="SSF47384">
    <property type="entry name" value="Homodimeric domain of signal transducing histidine kinase"/>
    <property type="match status" value="1"/>
</dbReference>
<accession>A0A831W7X7</accession>
<dbReference type="InterPro" id="IPR003660">
    <property type="entry name" value="HAMP_dom"/>
</dbReference>
<evidence type="ECO:0000256" key="5">
    <source>
        <dbReference type="ARBA" id="ARBA00022679"/>
    </source>
</evidence>
<gene>
    <name evidence="16" type="ORF">ENJ12_05300</name>
</gene>
<dbReference type="Pfam" id="PF00512">
    <property type="entry name" value="HisKA"/>
    <property type="match status" value="1"/>
</dbReference>
<dbReference type="InterPro" id="IPR036890">
    <property type="entry name" value="HATPase_C_sf"/>
</dbReference>
<dbReference type="SMART" id="SM00304">
    <property type="entry name" value="HAMP"/>
    <property type="match status" value="1"/>
</dbReference>
<keyword evidence="12 13" id="KW-0472">Membrane</keyword>
<reference evidence="16" key="1">
    <citation type="journal article" date="2020" name="mSystems">
        <title>Genome- and Community-Level Interaction Insights into Carbon Utilization and Element Cycling Functions of Hydrothermarchaeota in Hydrothermal Sediment.</title>
        <authorList>
            <person name="Zhou Z."/>
            <person name="Liu Y."/>
            <person name="Xu W."/>
            <person name="Pan J."/>
            <person name="Luo Z.H."/>
            <person name="Li M."/>
        </authorList>
    </citation>
    <scope>NUCLEOTIDE SEQUENCE [LARGE SCALE GENOMIC DNA]</scope>
    <source>
        <strain evidence="16">HyVt-458</strain>
    </source>
</reference>
<dbReference type="InterPro" id="IPR005467">
    <property type="entry name" value="His_kinase_dom"/>
</dbReference>